<comment type="caution">
    <text evidence="8">The sequence shown here is derived from an EMBL/GenBank/DDBJ whole genome shotgun (WGS) entry which is preliminary data.</text>
</comment>
<evidence type="ECO:0000313" key="8">
    <source>
        <dbReference type="EMBL" id="OLL23607.1"/>
    </source>
</evidence>
<keyword evidence="3 7" id="KW-0812">Transmembrane</keyword>
<feature type="compositionally biased region" description="Basic residues" evidence="6">
    <location>
        <begin position="301"/>
        <end position="313"/>
    </location>
</feature>
<feature type="transmembrane region" description="Helical" evidence="7">
    <location>
        <begin position="36"/>
        <end position="56"/>
    </location>
</feature>
<evidence type="ECO:0000313" key="9">
    <source>
        <dbReference type="Proteomes" id="UP000186594"/>
    </source>
</evidence>
<dbReference type="InterPro" id="IPR005226">
    <property type="entry name" value="UPF0014_fam"/>
</dbReference>
<comment type="subcellular location">
    <subcellularLocation>
        <location evidence="1">Membrane</location>
        <topology evidence="1">Multi-pass membrane protein</topology>
    </subcellularLocation>
</comment>
<keyword evidence="9" id="KW-1185">Reference proteome</keyword>
<feature type="transmembrane region" description="Helical" evidence="7">
    <location>
        <begin position="7"/>
        <end position="30"/>
    </location>
</feature>
<feature type="transmembrane region" description="Helical" evidence="7">
    <location>
        <begin position="228"/>
        <end position="251"/>
    </location>
</feature>
<evidence type="ECO:0000256" key="5">
    <source>
        <dbReference type="ARBA" id="ARBA00023136"/>
    </source>
</evidence>
<reference evidence="8 9" key="1">
    <citation type="submission" date="2016-04" db="EMBL/GenBank/DDBJ databases">
        <title>Evolutionary innovation and constraint leading to complex multicellularity in the Ascomycota.</title>
        <authorList>
            <person name="Cisse O."/>
            <person name="Nguyen A."/>
            <person name="Hewitt D.A."/>
            <person name="Jedd G."/>
            <person name="Stajich J.E."/>
        </authorList>
    </citation>
    <scope>NUCLEOTIDE SEQUENCE [LARGE SCALE GENOMIC DNA]</scope>
    <source>
        <strain evidence="8 9">DAH-3</strain>
    </source>
</reference>
<dbReference type="OrthoDB" id="432685at2759"/>
<feature type="transmembrane region" description="Helical" evidence="7">
    <location>
        <begin position="68"/>
        <end position="90"/>
    </location>
</feature>
<dbReference type="Pfam" id="PF03649">
    <property type="entry name" value="UPF0014"/>
    <property type="match status" value="1"/>
</dbReference>
<dbReference type="GO" id="GO:0005886">
    <property type="term" value="C:plasma membrane"/>
    <property type="evidence" value="ECO:0007669"/>
    <property type="project" value="TreeGrafter"/>
</dbReference>
<comment type="similarity">
    <text evidence="2">Belongs to the UPF0014 family.</text>
</comment>
<feature type="transmembrane region" description="Helical" evidence="7">
    <location>
        <begin position="193"/>
        <end position="216"/>
    </location>
</feature>
<dbReference type="EMBL" id="LXFE01001434">
    <property type="protein sequence ID" value="OLL23607.1"/>
    <property type="molecule type" value="Genomic_DNA"/>
</dbReference>
<dbReference type="PANTHER" id="PTHR30028:SF0">
    <property type="entry name" value="PROTEIN ALUMINUM SENSITIVE 3"/>
    <property type="match status" value="1"/>
</dbReference>
<organism evidence="8 9">
    <name type="scientific">Neolecta irregularis (strain DAH-3)</name>
    <dbReference type="NCBI Taxonomy" id="1198029"/>
    <lineage>
        <taxon>Eukaryota</taxon>
        <taxon>Fungi</taxon>
        <taxon>Dikarya</taxon>
        <taxon>Ascomycota</taxon>
        <taxon>Taphrinomycotina</taxon>
        <taxon>Neolectales</taxon>
        <taxon>Neolectaceae</taxon>
        <taxon>Neolecta</taxon>
    </lineage>
</organism>
<evidence type="ECO:0000256" key="2">
    <source>
        <dbReference type="ARBA" id="ARBA00005268"/>
    </source>
</evidence>
<feature type="transmembrane region" description="Helical" evidence="7">
    <location>
        <begin position="129"/>
        <end position="149"/>
    </location>
</feature>
<dbReference type="AlphaFoldDB" id="A0A1U7LLT4"/>
<sequence>MNSEPPPLGLTQVAVAASLLVATCVLSLLIGADIEVGLAVAGLRCTVQLAVLGAVLDRVFAAQSPFVAAGLLAVMLLAGAAQVVFVRAAVRHSAMFLSVLLALTVATVAVSLLTTAFCLNARPAWTPRALVPVAGMVLGNAISGVSIALDASLRLFTEHQARLQVYLAFGATRWELGRDLLLKPAVRLALTPIVTQMSIMGLVAIPGTLTGSLLIGGQVAQAIKYQQILMFVLSASTAISVILAVLLALVVCIDSNHQLRLDRIHSFSLWQTICQLRKHNRLRQASDPEAVALLRTESRSPKRSKRKRSSIAA</sequence>
<evidence type="ECO:0000256" key="6">
    <source>
        <dbReference type="SAM" id="MobiDB-lite"/>
    </source>
</evidence>
<keyword evidence="5 7" id="KW-0472">Membrane</keyword>
<accession>A0A1U7LLT4</accession>
<evidence type="ECO:0000256" key="3">
    <source>
        <dbReference type="ARBA" id="ARBA00022692"/>
    </source>
</evidence>
<feature type="transmembrane region" description="Helical" evidence="7">
    <location>
        <begin position="96"/>
        <end position="117"/>
    </location>
</feature>
<feature type="region of interest" description="Disordered" evidence="6">
    <location>
        <begin position="293"/>
        <end position="313"/>
    </location>
</feature>
<dbReference type="Proteomes" id="UP000186594">
    <property type="component" value="Unassembled WGS sequence"/>
</dbReference>
<protein>
    <submittedName>
        <fullName evidence="8">UPF0014 membrane protein</fullName>
    </submittedName>
</protein>
<evidence type="ECO:0000256" key="7">
    <source>
        <dbReference type="SAM" id="Phobius"/>
    </source>
</evidence>
<gene>
    <name evidence="8" type="ORF">NEOLI_004421</name>
</gene>
<evidence type="ECO:0000256" key="1">
    <source>
        <dbReference type="ARBA" id="ARBA00004141"/>
    </source>
</evidence>
<proteinExistence type="inferred from homology"/>
<keyword evidence="4 7" id="KW-1133">Transmembrane helix</keyword>
<dbReference type="OMA" id="PWYEPQY"/>
<evidence type="ECO:0000256" key="4">
    <source>
        <dbReference type="ARBA" id="ARBA00022989"/>
    </source>
</evidence>
<name>A0A1U7LLT4_NEOID</name>
<dbReference type="PANTHER" id="PTHR30028">
    <property type="entry name" value="UPF0014 INNER MEMBRANE PROTEIN YBBM-RELATED"/>
    <property type="match status" value="1"/>
</dbReference>